<keyword evidence="1" id="KW-0472">Membrane</keyword>
<dbReference type="EMBL" id="CP008876">
    <property type="protein sequence ID" value="AIF67042.1"/>
    <property type="molecule type" value="Genomic_DNA"/>
</dbReference>
<protein>
    <recommendedName>
        <fullName evidence="4">YesK-like protein</fullName>
    </recommendedName>
</protein>
<feature type="transmembrane region" description="Helical" evidence="1">
    <location>
        <begin position="58"/>
        <end position="80"/>
    </location>
</feature>
<accession>A0A075LM74</accession>
<gene>
    <name evidence="2" type="ORF">GZ22_10575</name>
</gene>
<keyword evidence="1" id="KW-1133">Transmembrane helix</keyword>
<name>A0A075LM74_9BACI</name>
<sequence>MGFYGLLFLGVAVGAIVCAIACVFNKQTKYHIPLVIPSICFGILIIAAGLLVGAWNGISISIIGLGTMAFTILPAVSIMVNRYQSKKG</sequence>
<evidence type="ECO:0000256" key="1">
    <source>
        <dbReference type="SAM" id="Phobius"/>
    </source>
</evidence>
<keyword evidence="1" id="KW-0812">Transmembrane</keyword>
<evidence type="ECO:0008006" key="4">
    <source>
        <dbReference type="Google" id="ProtNLM"/>
    </source>
</evidence>
<dbReference type="AlphaFoldDB" id="A0A075LM74"/>
<evidence type="ECO:0000313" key="2">
    <source>
        <dbReference type="EMBL" id="AIF67042.1"/>
    </source>
</evidence>
<feature type="transmembrane region" description="Helical" evidence="1">
    <location>
        <begin position="6"/>
        <end position="25"/>
    </location>
</feature>
<dbReference type="Proteomes" id="UP000027980">
    <property type="component" value="Chromosome"/>
</dbReference>
<dbReference type="HOGENOM" id="CLU_2467951_0_0_9"/>
<dbReference type="KEGG" id="tap:GZ22_10575"/>
<evidence type="ECO:0000313" key="3">
    <source>
        <dbReference type="Proteomes" id="UP000027980"/>
    </source>
</evidence>
<feature type="transmembrane region" description="Helical" evidence="1">
    <location>
        <begin position="32"/>
        <end position="52"/>
    </location>
</feature>
<proteinExistence type="predicted"/>
<reference evidence="2 3" key="1">
    <citation type="submission" date="2014-07" db="EMBL/GenBank/DDBJ databases">
        <title>Complete genome sequence of a moderately halophilic bacterium Terribacillus aidingensis MP602, isolated from Cryptomeria fortunei in Tianmu mountain in China.</title>
        <authorList>
            <person name="Wang Y."/>
            <person name="Lu P."/>
            <person name="Zhang L."/>
        </authorList>
    </citation>
    <scope>NUCLEOTIDE SEQUENCE [LARGE SCALE GENOMIC DNA]</scope>
    <source>
        <strain evidence="2 3">MP602</strain>
    </source>
</reference>
<organism evidence="2 3">
    <name type="scientific">Terribacillus saccharophilus</name>
    <dbReference type="NCBI Taxonomy" id="361277"/>
    <lineage>
        <taxon>Bacteria</taxon>
        <taxon>Bacillati</taxon>
        <taxon>Bacillota</taxon>
        <taxon>Bacilli</taxon>
        <taxon>Bacillales</taxon>
        <taxon>Bacillaceae</taxon>
        <taxon>Terribacillus</taxon>
    </lineage>
</organism>